<accession>A0A166T6G6</accession>
<gene>
    <name evidence="2" type="ORF">FIBSPDRAFT_884489</name>
</gene>
<organism evidence="2 3">
    <name type="scientific">Athelia psychrophila</name>
    <dbReference type="NCBI Taxonomy" id="1759441"/>
    <lineage>
        <taxon>Eukaryota</taxon>
        <taxon>Fungi</taxon>
        <taxon>Dikarya</taxon>
        <taxon>Basidiomycota</taxon>
        <taxon>Agaricomycotina</taxon>
        <taxon>Agaricomycetes</taxon>
        <taxon>Agaricomycetidae</taxon>
        <taxon>Atheliales</taxon>
        <taxon>Atheliaceae</taxon>
        <taxon>Athelia</taxon>
    </lineage>
</organism>
<reference evidence="2 3" key="1">
    <citation type="journal article" date="2016" name="Mol. Biol. Evol.">
        <title>Comparative Genomics of Early-Diverging Mushroom-Forming Fungi Provides Insights into the Origins of Lignocellulose Decay Capabilities.</title>
        <authorList>
            <person name="Nagy L.G."/>
            <person name="Riley R."/>
            <person name="Tritt A."/>
            <person name="Adam C."/>
            <person name="Daum C."/>
            <person name="Floudas D."/>
            <person name="Sun H."/>
            <person name="Yadav J.S."/>
            <person name="Pangilinan J."/>
            <person name="Larsson K.H."/>
            <person name="Matsuura K."/>
            <person name="Barry K."/>
            <person name="Labutti K."/>
            <person name="Kuo R."/>
            <person name="Ohm R.A."/>
            <person name="Bhattacharya S.S."/>
            <person name="Shirouzu T."/>
            <person name="Yoshinaga Y."/>
            <person name="Martin F.M."/>
            <person name="Grigoriev I.V."/>
            <person name="Hibbett D.S."/>
        </authorList>
    </citation>
    <scope>NUCLEOTIDE SEQUENCE [LARGE SCALE GENOMIC DNA]</scope>
    <source>
        <strain evidence="2 3">CBS 109695</strain>
    </source>
</reference>
<name>A0A166T6G6_9AGAM</name>
<dbReference type="AlphaFoldDB" id="A0A166T6G6"/>
<dbReference type="Proteomes" id="UP000076532">
    <property type="component" value="Unassembled WGS sequence"/>
</dbReference>
<keyword evidence="3" id="KW-1185">Reference proteome</keyword>
<feature type="region of interest" description="Disordered" evidence="1">
    <location>
        <begin position="18"/>
        <end position="38"/>
    </location>
</feature>
<proteinExistence type="predicted"/>
<evidence type="ECO:0000313" key="2">
    <source>
        <dbReference type="EMBL" id="KZP30240.1"/>
    </source>
</evidence>
<sequence length="187" mass="20510">MSGYPNGRADEAIRLVDGQMPNSMPNSDTNSTELGQPSAGNARKIMITSNFGGTNYMGRKVDLVQAPSHSNQCVIQNCKIEDVSSAKLWANHKFLLQFLSDCYKKDIWALLNLSDVLGQAFQGLGFPNLKPGPRPKPSPSPARLGLRPGLLAGKSLSFAKIMNDQRWGGGFQHLGNKSDQVMFLFKW</sequence>
<evidence type="ECO:0000313" key="3">
    <source>
        <dbReference type="Proteomes" id="UP000076532"/>
    </source>
</evidence>
<feature type="compositionally biased region" description="Polar residues" evidence="1">
    <location>
        <begin position="20"/>
        <end position="38"/>
    </location>
</feature>
<protein>
    <submittedName>
        <fullName evidence="2">Uncharacterized protein</fullName>
    </submittedName>
</protein>
<evidence type="ECO:0000256" key="1">
    <source>
        <dbReference type="SAM" id="MobiDB-lite"/>
    </source>
</evidence>
<dbReference type="EMBL" id="KV417495">
    <property type="protein sequence ID" value="KZP30240.1"/>
    <property type="molecule type" value="Genomic_DNA"/>
</dbReference>